<dbReference type="PIRSF" id="PIRSF005216">
    <property type="entry name" value="Pyruvoyl-dep_arg_deCO2ase"/>
    <property type="match status" value="1"/>
</dbReference>
<comment type="cofactor">
    <cofactor evidence="1">
        <name>pyruvate</name>
        <dbReference type="ChEBI" id="CHEBI:15361"/>
    </cofactor>
</comment>
<dbReference type="SUPFAM" id="SSF56271">
    <property type="entry name" value="Pyruvoyl-dependent histidine and arginine decarboxylases"/>
    <property type="match status" value="1"/>
</dbReference>
<proteinExistence type="inferred from homology"/>
<reference evidence="7" key="1">
    <citation type="journal article" date="2015" name="Nature">
        <title>Complex archaea that bridge the gap between prokaryotes and eukaryotes.</title>
        <authorList>
            <person name="Spang A."/>
            <person name="Saw J.H."/>
            <person name="Jorgensen S.L."/>
            <person name="Zaremba-Niedzwiedzka K."/>
            <person name="Martijn J."/>
            <person name="Lind A.E."/>
            <person name="van Eijk R."/>
            <person name="Schleper C."/>
            <person name="Guy L."/>
            <person name="Ettema T.J."/>
        </authorList>
    </citation>
    <scope>NUCLEOTIDE SEQUENCE</scope>
</reference>
<dbReference type="PANTHER" id="PTHR40438:SF1">
    <property type="entry name" value="PYRUVOYL-DEPENDENT ARGININE DECARBOXYLASE"/>
    <property type="match status" value="1"/>
</dbReference>
<evidence type="ECO:0000313" key="7">
    <source>
        <dbReference type="EMBL" id="KKN30993.1"/>
    </source>
</evidence>
<dbReference type="InterPro" id="IPR002724">
    <property type="entry name" value="Pyruvoyl-dep_arg_deCO2ase"/>
</dbReference>
<evidence type="ECO:0000256" key="2">
    <source>
        <dbReference type="ARBA" id="ARBA00012426"/>
    </source>
</evidence>
<dbReference type="Gene3D" id="3.30.60.30">
    <property type="match status" value="1"/>
</dbReference>
<dbReference type="EC" id="4.1.1.19" evidence="2"/>
<dbReference type="EMBL" id="LAZR01002365">
    <property type="protein sequence ID" value="KKN30993.1"/>
    <property type="molecule type" value="Genomic_DNA"/>
</dbReference>
<dbReference type="SFLD" id="SFLDG01170">
    <property type="entry name" value="Pyruvoyl-dependent_arginine_de"/>
    <property type="match status" value="1"/>
</dbReference>
<dbReference type="GO" id="GO:0006527">
    <property type="term" value="P:L-arginine catabolic process"/>
    <property type="evidence" value="ECO:0007669"/>
    <property type="project" value="InterPro"/>
</dbReference>
<comment type="caution">
    <text evidence="7">The sequence shown here is derived from an EMBL/GenBank/DDBJ whole genome shotgun (WGS) entry which is preliminary data.</text>
</comment>
<dbReference type="SFLD" id="SFLDS00055">
    <property type="entry name" value="Pyruvoyl-Dependent_Histidine/A"/>
    <property type="match status" value="1"/>
</dbReference>
<dbReference type="GO" id="GO:0008792">
    <property type="term" value="F:arginine decarboxylase activity"/>
    <property type="evidence" value="ECO:0007669"/>
    <property type="project" value="UniProtKB-EC"/>
</dbReference>
<evidence type="ECO:0000256" key="4">
    <source>
        <dbReference type="ARBA" id="ARBA00023239"/>
    </source>
</evidence>
<dbReference type="InterPro" id="IPR016105">
    <property type="entry name" value="Pyr-dep_his/arg-deCO2ase_sand"/>
</dbReference>
<dbReference type="AlphaFoldDB" id="A0A0F9SP33"/>
<keyword evidence="3" id="KW-0210">Decarboxylase</keyword>
<keyword evidence="5" id="KW-0670">Pyruvate</keyword>
<dbReference type="Pfam" id="PF01862">
    <property type="entry name" value="PvlArgDC"/>
    <property type="match status" value="1"/>
</dbReference>
<protein>
    <recommendedName>
        <fullName evidence="2">arginine decarboxylase</fullName>
        <ecNumber evidence="2">4.1.1.19</ecNumber>
    </recommendedName>
</protein>
<comment type="catalytic activity">
    <reaction evidence="6">
        <text>L-arginine + H(+) = agmatine + CO2</text>
        <dbReference type="Rhea" id="RHEA:17641"/>
        <dbReference type="ChEBI" id="CHEBI:15378"/>
        <dbReference type="ChEBI" id="CHEBI:16526"/>
        <dbReference type="ChEBI" id="CHEBI:32682"/>
        <dbReference type="ChEBI" id="CHEBI:58145"/>
        <dbReference type="EC" id="4.1.1.19"/>
    </reaction>
</comment>
<name>A0A0F9SP33_9ZZZZ</name>
<evidence type="ECO:0000256" key="3">
    <source>
        <dbReference type="ARBA" id="ARBA00022793"/>
    </source>
</evidence>
<evidence type="ECO:0000256" key="5">
    <source>
        <dbReference type="ARBA" id="ARBA00023317"/>
    </source>
</evidence>
<dbReference type="Gene3D" id="3.50.20.10">
    <property type="entry name" value="Pyruvoyl-Dependent Histidine Decarboxylase, subunit B"/>
    <property type="match status" value="1"/>
</dbReference>
<organism evidence="7">
    <name type="scientific">marine sediment metagenome</name>
    <dbReference type="NCBI Taxonomy" id="412755"/>
    <lineage>
        <taxon>unclassified sequences</taxon>
        <taxon>metagenomes</taxon>
        <taxon>ecological metagenomes</taxon>
    </lineage>
</organism>
<evidence type="ECO:0000256" key="6">
    <source>
        <dbReference type="ARBA" id="ARBA00049309"/>
    </source>
</evidence>
<keyword evidence="4" id="KW-0456">Lyase</keyword>
<dbReference type="NCBIfam" id="TIGR00286">
    <property type="entry name" value="pyruvoyl-dependent arginine decarboxylase"/>
    <property type="match status" value="1"/>
</dbReference>
<accession>A0A0F9SP33</accession>
<sequence length="181" mass="19936">MSLVPKKVFFVKGKGFHKVKLVSFEQALRDAGIEKYNLVKVSSILPPYCIEINNEDGLKQLSPGQIVYTVISRTSASEFNRLISASIGVAKPAEKDNYGYLSEYHAFDTNSQKVGYFAENLAAEMLATTLGIAFDPDLNYDEKKEALEMGGKIVETKNITISATVKEEGEWATILAAAIFI</sequence>
<dbReference type="HAMAP" id="MF_01404">
    <property type="entry name" value="PvlArgDC"/>
    <property type="match status" value="1"/>
</dbReference>
<gene>
    <name evidence="7" type="ORF">LCGC14_0828420</name>
</gene>
<dbReference type="InterPro" id="IPR016104">
    <property type="entry name" value="Pyr-dep_his/arg-deCO2ase"/>
</dbReference>
<evidence type="ECO:0000256" key="1">
    <source>
        <dbReference type="ARBA" id="ARBA00001928"/>
    </source>
</evidence>
<dbReference type="PANTHER" id="PTHR40438">
    <property type="entry name" value="PYRUVOYL-DEPENDENT ARGININE DECARBOXYLASE"/>
    <property type="match status" value="1"/>
</dbReference>